<reference evidence="4 5" key="1">
    <citation type="submission" date="2019-09" db="EMBL/GenBank/DDBJ databases">
        <authorList>
            <person name="Brejova B."/>
        </authorList>
    </citation>
    <scope>NUCLEOTIDE SEQUENCE [LARGE SCALE GENOMIC DNA]</scope>
</reference>
<dbReference type="PANTHER" id="PTHR43173:SF37">
    <property type="entry name" value="ABC1 FAMILY PROTEIN C10F6.14C"/>
    <property type="match status" value="1"/>
</dbReference>
<dbReference type="AlphaFoldDB" id="A0A5E8BBK9"/>
<evidence type="ECO:0000259" key="3">
    <source>
        <dbReference type="Pfam" id="PF03109"/>
    </source>
</evidence>
<feature type="region of interest" description="Disordered" evidence="2">
    <location>
        <begin position="58"/>
        <end position="88"/>
    </location>
</feature>
<dbReference type="Proteomes" id="UP000398389">
    <property type="component" value="Unassembled WGS sequence"/>
</dbReference>
<dbReference type="OrthoDB" id="427480at2759"/>
<name>A0A5E8BBK9_9ASCO</name>
<dbReference type="EMBL" id="CABVLU010000002">
    <property type="protein sequence ID" value="VVT48508.1"/>
    <property type="molecule type" value="Genomic_DNA"/>
</dbReference>
<dbReference type="GeneID" id="43580633"/>
<feature type="domain" description="ABC1 atypical kinase-like" evidence="3">
    <location>
        <begin position="189"/>
        <end position="450"/>
    </location>
</feature>
<dbReference type="CDD" id="cd13969">
    <property type="entry name" value="ADCK1-like"/>
    <property type="match status" value="1"/>
</dbReference>
<dbReference type="SUPFAM" id="SSF56112">
    <property type="entry name" value="Protein kinase-like (PK-like)"/>
    <property type="match status" value="1"/>
</dbReference>
<keyword evidence="5" id="KW-1185">Reference proteome</keyword>
<sequence>MLSSRPTKWLQILAKCKPLARPGLKPRKQHALLGLRGSGVQRTMMTVPNTEKTAPFRNLAAPSLDSLPKPPKKTVRPKKTPGGKKKGGSKGKVLLVLLGVGTVGYFYDSYYNARALSRTIKTVYTLTSIAIDYKLNFDESKDIPGLHWRTAEKIYNLMISNKGLYIKMGQALAVQASIFPPEFQRKFAKLFDNAPQDSWSEIRQTFVEEFGKEPSEVFAYIDPKAIASASVAQVHRAQLQSTGEWVAVKVQHADIRKQVEWDLQTYQSMMWIYEKLFDMPIYFISKYIAARMKLEIDFRHEVENSEITRANVEREWGSGDFPDVYVPKVYRELCTERVMVTEWIDGTPLSNKEVIVQNFDVAGVIGTVLTLFSKQVFEWGAVHCDPHPGNVIVRKRRGTSIFAQLFERDEQQVVLIDHGLYVHTSEKFRGEYSHLWQCLFLFDRDGIREIMKSWGIGSEDLFASSVMLRPYSAEETIVTYNGGQTNKELTQYELQQKMRNRMKTFIVDATRMPLELVFLGRTMSLLMGLNRMYGSPVNRIKILAYEASKAFSYYNAIGVIDGTSRGDKGTIYAPVTTLIYLLQAWLDYTRFRLVVVFSDLAFHFFRLGQLFTFNKERKDQKGMEDYLEKQMVGMANKMGFQVEEGKLFNA</sequence>
<accession>A0A5E8BBK9</accession>
<dbReference type="Pfam" id="PF03109">
    <property type="entry name" value="ABC1"/>
    <property type="match status" value="1"/>
</dbReference>
<evidence type="ECO:0000256" key="1">
    <source>
        <dbReference type="ARBA" id="ARBA00009670"/>
    </source>
</evidence>
<dbReference type="InterPro" id="IPR011009">
    <property type="entry name" value="Kinase-like_dom_sf"/>
</dbReference>
<comment type="similarity">
    <text evidence="1">Belongs to the protein kinase superfamily. ADCK protein kinase family.</text>
</comment>
<dbReference type="InterPro" id="IPR004147">
    <property type="entry name" value="ABC1_dom"/>
</dbReference>
<organism evidence="4 5">
    <name type="scientific">Magnusiomyces paraingens</name>
    <dbReference type="NCBI Taxonomy" id="2606893"/>
    <lineage>
        <taxon>Eukaryota</taxon>
        <taxon>Fungi</taxon>
        <taxon>Dikarya</taxon>
        <taxon>Ascomycota</taxon>
        <taxon>Saccharomycotina</taxon>
        <taxon>Dipodascomycetes</taxon>
        <taxon>Dipodascales</taxon>
        <taxon>Dipodascaceae</taxon>
        <taxon>Magnusiomyces</taxon>
    </lineage>
</organism>
<dbReference type="InterPro" id="IPR051130">
    <property type="entry name" value="Mito_struct-func_regulator"/>
</dbReference>
<evidence type="ECO:0000313" key="5">
    <source>
        <dbReference type="Proteomes" id="UP000398389"/>
    </source>
</evidence>
<dbReference type="PANTHER" id="PTHR43173">
    <property type="entry name" value="ABC1 FAMILY PROTEIN"/>
    <property type="match status" value="1"/>
</dbReference>
<evidence type="ECO:0000313" key="4">
    <source>
        <dbReference type="EMBL" id="VVT48508.1"/>
    </source>
</evidence>
<proteinExistence type="inferred from homology"/>
<dbReference type="RefSeq" id="XP_031852424.1">
    <property type="nucleotide sequence ID" value="XM_031996533.1"/>
</dbReference>
<protein>
    <recommendedName>
        <fullName evidence="3">ABC1 atypical kinase-like domain-containing protein</fullName>
    </recommendedName>
</protein>
<gene>
    <name evidence="4" type="ORF">SAPINGB_P001813</name>
</gene>
<evidence type="ECO:0000256" key="2">
    <source>
        <dbReference type="SAM" id="MobiDB-lite"/>
    </source>
</evidence>
<feature type="compositionally biased region" description="Basic residues" evidence="2">
    <location>
        <begin position="70"/>
        <end position="88"/>
    </location>
</feature>
<dbReference type="InterPro" id="IPR045307">
    <property type="entry name" value="ADCK1_dom"/>
</dbReference>